<evidence type="ECO:0000313" key="2">
    <source>
        <dbReference type="EMBL" id="PKY38067.1"/>
    </source>
</evidence>
<sequence length="82" mass="9533">MLKKEINKKEDGSEGIGDKKRDIEMMNGELKDRIDTVKGMVNLVDSKIGLLDNKIELLGFKFDIIYDKVDKLDERFNTRKEN</sequence>
<name>A0A2I1FUJ6_9GLOM</name>
<dbReference type="VEuPathDB" id="FungiDB:RhiirA1_532301"/>
<gene>
    <name evidence="2" type="ORF">RhiirA4_536968</name>
</gene>
<dbReference type="EMBL" id="LLXI01000017">
    <property type="protein sequence ID" value="PKY38067.1"/>
    <property type="molecule type" value="Genomic_DNA"/>
</dbReference>
<reference evidence="2 3" key="1">
    <citation type="submission" date="2015-10" db="EMBL/GenBank/DDBJ databases">
        <title>Genome analyses suggest a sexual origin of heterokaryosis in a supposedly ancient asexual fungus.</title>
        <authorList>
            <person name="Ropars J."/>
            <person name="Sedzielewska K."/>
            <person name="Noel J."/>
            <person name="Charron P."/>
            <person name="Farinelli L."/>
            <person name="Marton T."/>
            <person name="Kruger M."/>
            <person name="Pelin A."/>
            <person name="Brachmann A."/>
            <person name="Corradi N."/>
        </authorList>
    </citation>
    <scope>NUCLEOTIDE SEQUENCE [LARGE SCALE GENOMIC DNA]</scope>
    <source>
        <strain evidence="2 3">A4</strain>
    </source>
</reference>
<protein>
    <submittedName>
        <fullName evidence="2">Uncharacterized protein</fullName>
    </submittedName>
</protein>
<proteinExistence type="predicted"/>
<dbReference type="Proteomes" id="UP000234323">
    <property type="component" value="Unassembled WGS sequence"/>
</dbReference>
<keyword evidence="3" id="KW-1185">Reference proteome</keyword>
<dbReference type="VEuPathDB" id="FungiDB:RhiirFUN_003143"/>
<evidence type="ECO:0000256" key="1">
    <source>
        <dbReference type="SAM" id="MobiDB-lite"/>
    </source>
</evidence>
<dbReference type="VEuPathDB" id="FungiDB:FUN_021306"/>
<comment type="caution">
    <text evidence="2">The sequence shown here is derived from an EMBL/GenBank/DDBJ whole genome shotgun (WGS) entry which is preliminary data.</text>
</comment>
<evidence type="ECO:0000313" key="3">
    <source>
        <dbReference type="Proteomes" id="UP000234323"/>
    </source>
</evidence>
<feature type="region of interest" description="Disordered" evidence="1">
    <location>
        <begin position="1"/>
        <end position="21"/>
    </location>
</feature>
<accession>A0A2I1FUJ6</accession>
<organism evidence="2 3">
    <name type="scientific">Rhizophagus irregularis</name>
    <dbReference type="NCBI Taxonomy" id="588596"/>
    <lineage>
        <taxon>Eukaryota</taxon>
        <taxon>Fungi</taxon>
        <taxon>Fungi incertae sedis</taxon>
        <taxon>Mucoromycota</taxon>
        <taxon>Glomeromycotina</taxon>
        <taxon>Glomeromycetes</taxon>
        <taxon>Glomerales</taxon>
        <taxon>Glomeraceae</taxon>
        <taxon>Rhizophagus</taxon>
    </lineage>
</organism>
<dbReference type="AlphaFoldDB" id="A0A2I1FUJ6"/>